<dbReference type="RefSeq" id="WP_356956557.1">
    <property type="nucleotide sequence ID" value="NZ_JBEYBD010000006.1"/>
</dbReference>
<organism evidence="2 3">
    <name type="scientific">Nocardia rhamnosiphila</name>
    <dbReference type="NCBI Taxonomy" id="426716"/>
    <lineage>
        <taxon>Bacteria</taxon>
        <taxon>Bacillati</taxon>
        <taxon>Actinomycetota</taxon>
        <taxon>Actinomycetes</taxon>
        <taxon>Mycobacteriales</taxon>
        <taxon>Nocardiaceae</taxon>
        <taxon>Nocardia</taxon>
    </lineage>
</organism>
<dbReference type="InterPro" id="IPR002125">
    <property type="entry name" value="CMP_dCMP_dom"/>
</dbReference>
<dbReference type="PANTHER" id="PTHR11079:SF179">
    <property type="entry name" value="TRNA(ADENINE(34)) DEAMINASE, CHLOROPLASTIC"/>
    <property type="match status" value="1"/>
</dbReference>
<proteinExistence type="predicted"/>
<name>A0ABV2WQR4_9NOCA</name>
<dbReference type="Gene3D" id="3.40.140.10">
    <property type="entry name" value="Cytidine Deaminase, domain 2"/>
    <property type="match status" value="1"/>
</dbReference>
<dbReference type="PANTHER" id="PTHR11079">
    <property type="entry name" value="CYTOSINE DEAMINASE FAMILY MEMBER"/>
    <property type="match status" value="1"/>
</dbReference>
<evidence type="ECO:0000259" key="1">
    <source>
        <dbReference type="PROSITE" id="PS51747"/>
    </source>
</evidence>
<comment type="caution">
    <text evidence="2">The sequence shown here is derived from an EMBL/GenBank/DDBJ whole genome shotgun (WGS) entry which is preliminary data.</text>
</comment>
<dbReference type="InterPro" id="IPR016193">
    <property type="entry name" value="Cytidine_deaminase-like"/>
</dbReference>
<dbReference type="PROSITE" id="PS51747">
    <property type="entry name" value="CYT_DCMP_DEAMINASES_2"/>
    <property type="match status" value="1"/>
</dbReference>
<reference evidence="2 3" key="1">
    <citation type="submission" date="2024-06" db="EMBL/GenBank/DDBJ databases">
        <title>The Natural Products Discovery Center: Release of the First 8490 Sequenced Strains for Exploring Actinobacteria Biosynthetic Diversity.</title>
        <authorList>
            <person name="Kalkreuter E."/>
            <person name="Kautsar S.A."/>
            <person name="Yang D."/>
            <person name="Bader C.D."/>
            <person name="Teijaro C.N."/>
            <person name="Fluegel L."/>
            <person name="Davis C.M."/>
            <person name="Simpson J.R."/>
            <person name="Lauterbach L."/>
            <person name="Steele A.D."/>
            <person name="Gui C."/>
            <person name="Meng S."/>
            <person name="Li G."/>
            <person name="Viehrig K."/>
            <person name="Ye F."/>
            <person name="Su P."/>
            <person name="Kiefer A.F."/>
            <person name="Nichols A."/>
            <person name="Cepeda A.J."/>
            <person name="Yan W."/>
            <person name="Fan B."/>
            <person name="Jiang Y."/>
            <person name="Adhikari A."/>
            <person name="Zheng C.-J."/>
            <person name="Schuster L."/>
            <person name="Cowan T.M."/>
            <person name="Smanski M.J."/>
            <person name="Chevrette M.G."/>
            <person name="De Carvalho L.P.S."/>
            <person name="Shen B."/>
        </authorList>
    </citation>
    <scope>NUCLEOTIDE SEQUENCE [LARGE SCALE GENOMIC DNA]</scope>
    <source>
        <strain evidence="2 3">NPDC019708</strain>
    </source>
</reference>
<keyword evidence="3" id="KW-1185">Reference proteome</keyword>
<sequence length="219" mass="23293">MVARVELTVLELPWRLTLEQGWEAFRAGNSPVGAVITDAEGAVVALGRSRFRDADGPSGQLAGTALAHAEVNALAQLAPGDNTALALWSSLEPCPLCAAAAMISRCGRVRFLAADPMWAGAEQLPTLNEAVAQRWPDYEGPHPGWPADWQTVLSVAFQTATGRGTSEAVMARARIAPRAAALGRSIGQDPARRAEFSALPLSDAIGLIFDELWPLRFRG</sequence>
<protein>
    <submittedName>
        <fullName evidence="2">Nucleoside deaminase</fullName>
    </submittedName>
</protein>
<dbReference type="EMBL" id="JBEYBF010000009">
    <property type="protein sequence ID" value="MEU1953236.1"/>
    <property type="molecule type" value="Genomic_DNA"/>
</dbReference>
<dbReference type="CDD" id="cd01285">
    <property type="entry name" value="nucleoside_deaminase"/>
    <property type="match status" value="1"/>
</dbReference>
<dbReference type="Proteomes" id="UP001550628">
    <property type="component" value="Unassembled WGS sequence"/>
</dbReference>
<accession>A0ABV2WQR4</accession>
<dbReference type="SUPFAM" id="SSF53927">
    <property type="entry name" value="Cytidine deaminase-like"/>
    <property type="match status" value="1"/>
</dbReference>
<evidence type="ECO:0000313" key="2">
    <source>
        <dbReference type="EMBL" id="MEU1953236.1"/>
    </source>
</evidence>
<feature type="domain" description="CMP/dCMP-type deaminase" evidence="1">
    <location>
        <begin position="8"/>
        <end position="124"/>
    </location>
</feature>
<dbReference type="Pfam" id="PF00383">
    <property type="entry name" value="dCMP_cyt_deam_1"/>
    <property type="match status" value="1"/>
</dbReference>
<evidence type="ECO:0000313" key="3">
    <source>
        <dbReference type="Proteomes" id="UP001550628"/>
    </source>
</evidence>
<gene>
    <name evidence="2" type="ORF">ABZ510_15345</name>
</gene>